<evidence type="ECO:0000256" key="2">
    <source>
        <dbReference type="SAM" id="Phobius"/>
    </source>
</evidence>
<keyword evidence="2" id="KW-0812">Transmembrane</keyword>
<organism evidence="3 4">
    <name type="scientific">Acer saccharum</name>
    <name type="common">Sugar maple</name>
    <dbReference type="NCBI Taxonomy" id="4024"/>
    <lineage>
        <taxon>Eukaryota</taxon>
        <taxon>Viridiplantae</taxon>
        <taxon>Streptophyta</taxon>
        <taxon>Embryophyta</taxon>
        <taxon>Tracheophyta</taxon>
        <taxon>Spermatophyta</taxon>
        <taxon>Magnoliopsida</taxon>
        <taxon>eudicotyledons</taxon>
        <taxon>Gunneridae</taxon>
        <taxon>Pentapetalae</taxon>
        <taxon>rosids</taxon>
        <taxon>malvids</taxon>
        <taxon>Sapindales</taxon>
        <taxon>Sapindaceae</taxon>
        <taxon>Hippocastanoideae</taxon>
        <taxon>Acereae</taxon>
        <taxon>Acer</taxon>
    </lineage>
</organism>
<comment type="caution">
    <text evidence="3">The sequence shown here is derived from an EMBL/GenBank/DDBJ whole genome shotgun (WGS) entry which is preliminary data.</text>
</comment>
<evidence type="ECO:0000256" key="1">
    <source>
        <dbReference type="SAM" id="MobiDB-lite"/>
    </source>
</evidence>
<feature type="region of interest" description="Disordered" evidence="1">
    <location>
        <begin position="1"/>
        <end position="36"/>
    </location>
</feature>
<protein>
    <recommendedName>
        <fullName evidence="5">Transmembrane protein</fullName>
    </recommendedName>
</protein>
<feature type="region of interest" description="Disordered" evidence="1">
    <location>
        <begin position="58"/>
        <end position="85"/>
    </location>
</feature>
<evidence type="ECO:0000313" key="3">
    <source>
        <dbReference type="EMBL" id="KAK0575388.1"/>
    </source>
</evidence>
<accession>A0AA39RK39</accession>
<proteinExistence type="predicted"/>
<dbReference type="EMBL" id="JAUESC010000387">
    <property type="protein sequence ID" value="KAK0575388.1"/>
    <property type="molecule type" value="Genomic_DNA"/>
</dbReference>
<feature type="compositionally biased region" description="Low complexity" evidence="1">
    <location>
        <begin position="71"/>
        <end position="85"/>
    </location>
</feature>
<keyword evidence="2" id="KW-1133">Transmembrane helix</keyword>
<feature type="transmembrane region" description="Helical" evidence="2">
    <location>
        <begin position="121"/>
        <end position="147"/>
    </location>
</feature>
<keyword evidence="2" id="KW-0472">Membrane</keyword>
<evidence type="ECO:0000313" key="4">
    <source>
        <dbReference type="Proteomes" id="UP001168877"/>
    </source>
</evidence>
<dbReference type="AlphaFoldDB" id="A0AA39RK39"/>
<dbReference type="PANTHER" id="PTHR37206">
    <property type="entry name" value="TRANSMEMBRANE PROTEIN"/>
    <property type="match status" value="1"/>
</dbReference>
<gene>
    <name evidence="3" type="ORF">LWI29_038302</name>
</gene>
<reference evidence="3" key="2">
    <citation type="submission" date="2023-06" db="EMBL/GenBank/DDBJ databases">
        <authorList>
            <person name="Swenson N.G."/>
            <person name="Wegrzyn J.L."/>
            <person name="Mcevoy S.L."/>
        </authorList>
    </citation>
    <scope>NUCLEOTIDE SEQUENCE</scope>
    <source>
        <strain evidence="3">NS2018</strain>
        <tissue evidence="3">Leaf</tissue>
    </source>
</reference>
<reference evidence="3" key="1">
    <citation type="journal article" date="2022" name="Plant J.">
        <title>Strategies of tolerance reflected in two North American maple genomes.</title>
        <authorList>
            <person name="McEvoy S.L."/>
            <person name="Sezen U.U."/>
            <person name="Trouern-Trend A."/>
            <person name="McMahon S.M."/>
            <person name="Schaberg P.G."/>
            <person name="Yang J."/>
            <person name="Wegrzyn J.L."/>
            <person name="Swenson N.G."/>
        </authorList>
    </citation>
    <scope>NUCLEOTIDE SEQUENCE</scope>
    <source>
        <strain evidence="3">NS2018</strain>
    </source>
</reference>
<sequence>MDRSQFADQEELNLNEWEQIQSPSPSPSPSLNIIPATPPRELDMVAIRDSYLQDSLSLQVSSQPNSPPSSSPSSSSSSSDVSSSNLRDRVAVNEVGRQLSLRLKILRSGIVRIAAKIRYCAAVYVGGFWSFAAMTGLVATVLLSLLYTRLRRKVRQVENNNNGLVLLIKEKDQKINQLLLQVSQMNELLSRRRKVKVIRIGRAKRPEKTFNCLFPVSEESTLESRSLFFNPKSFLDGSQSSDPQSCVGYALNKVTVPL</sequence>
<dbReference type="Proteomes" id="UP001168877">
    <property type="component" value="Unassembled WGS sequence"/>
</dbReference>
<name>A0AA39RK39_ACESA</name>
<dbReference type="PANTHER" id="PTHR37206:SF4">
    <property type="entry name" value="TRANSMEMBRANE PROTEIN"/>
    <property type="match status" value="1"/>
</dbReference>
<keyword evidence="4" id="KW-1185">Reference proteome</keyword>
<evidence type="ECO:0008006" key="5">
    <source>
        <dbReference type="Google" id="ProtNLM"/>
    </source>
</evidence>